<dbReference type="RefSeq" id="WP_243647564.1">
    <property type="nucleotide sequence ID" value="NZ_SGXF01000003.1"/>
</dbReference>
<keyword evidence="3" id="KW-1185">Reference proteome</keyword>
<keyword evidence="1" id="KW-1133">Transmembrane helix</keyword>
<dbReference type="EMBL" id="SGXF01000003">
    <property type="protein sequence ID" value="RZT00680.1"/>
    <property type="molecule type" value="Genomic_DNA"/>
</dbReference>
<reference evidence="2 3" key="1">
    <citation type="submission" date="2019-02" db="EMBL/GenBank/DDBJ databases">
        <title>Genomic Encyclopedia of Type Strains, Phase IV (KMG-IV): sequencing the most valuable type-strain genomes for metagenomic binning, comparative biology and taxonomic classification.</title>
        <authorList>
            <person name="Goeker M."/>
        </authorList>
    </citation>
    <scope>NUCLEOTIDE SEQUENCE [LARGE SCALE GENOMIC DNA]</scope>
    <source>
        <strain evidence="2 3">DSM 29486</strain>
    </source>
</reference>
<evidence type="ECO:0000256" key="1">
    <source>
        <dbReference type="SAM" id="Phobius"/>
    </source>
</evidence>
<accession>A0A4V2F7Q9</accession>
<gene>
    <name evidence="2" type="ORF">EV209_2004</name>
</gene>
<sequence length="164" mass="18864">MAVRRGQAAAGSGSSADRIVRTYVDGNTVRRLEPAPREHERREVQKDIRIKRNREKAVRMNRAYLIMLTAMIVVTMGICFHYLRLQTSVSSTLRNINTMEEEYSALVEKNNAAELKLQSGVDLDYIYRVATEELGMVPAGQEQIRLYDRVESRYVRQNESIPEN</sequence>
<evidence type="ECO:0000313" key="2">
    <source>
        <dbReference type="EMBL" id="RZT00680.1"/>
    </source>
</evidence>
<name>A0A4V2F7Q9_9FIRM</name>
<feature type="transmembrane region" description="Helical" evidence="1">
    <location>
        <begin position="63"/>
        <end position="83"/>
    </location>
</feature>
<proteinExistence type="predicted"/>
<evidence type="ECO:0000313" key="3">
    <source>
        <dbReference type="Proteomes" id="UP000292927"/>
    </source>
</evidence>
<keyword evidence="1" id="KW-0472">Membrane</keyword>
<organism evidence="2 3">
    <name type="scientific">Cuneatibacter caecimuris</name>
    <dbReference type="NCBI Taxonomy" id="1796618"/>
    <lineage>
        <taxon>Bacteria</taxon>
        <taxon>Bacillati</taxon>
        <taxon>Bacillota</taxon>
        <taxon>Clostridia</taxon>
        <taxon>Lachnospirales</taxon>
        <taxon>Lachnospiraceae</taxon>
        <taxon>Cuneatibacter</taxon>
    </lineage>
</organism>
<evidence type="ECO:0008006" key="4">
    <source>
        <dbReference type="Google" id="ProtNLM"/>
    </source>
</evidence>
<dbReference type="Proteomes" id="UP000292927">
    <property type="component" value="Unassembled WGS sequence"/>
</dbReference>
<dbReference type="AlphaFoldDB" id="A0A4V2F7Q9"/>
<comment type="caution">
    <text evidence="2">The sequence shown here is derived from an EMBL/GenBank/DDBJ whole genome shotgun (WGS) entry which is preliminary data.</text>
</comment>
<protein>
    <recommendedName>
        <fullName evidence="4">Cell division protein FtsL</fullName>
    </recommendedName>
</protein>
<keyword evidence="1" id="KW-0812">Transmembrane</keyword>